<name>A0A0M9ASH9_9EURY</name>
<dbReference type="Pfam" id="PF26072">
    <property type="entry name" value="DUF8029"/>
    <property type="match status" value="1"/>
</dbReference>
<keyword evidence="1" id="KW-0472">Membrane</keyword>
<dbReference type="EMBL" id="LIST01000001">
    <property type="protein sequence ID" value="KOX97862.1"/>
    <property type="molecule type" value="Genomic_DNA"/>
</dbReference>
<dbReference type="PATRIC" id="fig|1705389.3.peg.871"/>
<evidence type="ECO:0000256" key="1">
    <source>
        <dbReference type="SAM" id="Phobius"/>
    </source>
</evidence>
<protein>
    <submittedName>
        <fullName evidence="2">Uncharacterized protein</fullName>
    </submittedName>
</protein>
<organism evidence="2 3">
    <name type="scientific">Halorubrum tropicale</name>
    <dbReference type="NCBI Taxonomy" id="1765655"/>
    <lineage>
        <taxon>Archaea</taxon>
        <taxon>Methanobacteriati</taxon>
        <taxon>Methanobacteriota</taxon>
        <taxon>Stenosarchaea group</taxon>
        <taxon>Halobacteria</taxon>
        <taxon>Halobacteriales</taxon>
        <taxon>Haloferacaceae</taxon>
        <taxon>Halorubrum</taxon>
    </lineage>
</organism>
<dbReference type="InterPro" id="IPR058342">
    <property type="entry name" value="DUF8029"/>
</dbReference>
<feature type="transmembrane region" description="Helical" evidence="1">
    <location>
        <begin position="36"/>
        <end position="54"/>
    </location>
</feature>
<dbReference type="Proteomes" id="UP000037747">
    <property type="component" value="Unassembled WGS sequence"/>
</dbReference>
<gene>
    <name evidence="2" type="ORF">AMR74_02890</name>
</gene>
<evidence type="ECO:0000313" key="3">
    <source>
        <dbReference type="Proteomes" id="UP000037747"/>
    </source>
</evidence>
<feature type="transmembrane region" description="Helical" evidence="1">
    <location>
        <begin position="61"/>
        <end position="79"/>
    </location>
</feature>
<dbReference type="AlphaFoldDB" id="A0A0M9ASH9"/>
<sequence>MPGLAVTPDMTAPSLAFAGLVAPAQAALLGSQIGQLLVALVAVALIIVVGKFVLKLAWRLVTIGIVVVAAFYLLSTLGVV</sequence>
<reference evidence="2 3" key="1">
    <citation type="submission" date="2015-08" db="EMBL/GenBank/DDBJ databases">
        <title>Genomes of Isolates from Cabo Rojo, PR.</title>
        <authorList>
            <person name="Sanchez-Nieves R.L."/>
            <person name="Montalvo-Rodriguez R."/>
        </authorList>
    </citation>
    <scope>NUCLEOTIDE SEQUENCE [LARGE SCALE GENOMIC DNA]</scope>
    <source>
        <strain evidence="2 3">5</strain>
    </source>
</reference>
<comment type="caution">
    <text evidence="2">The sequence shown here is derived from an EMBL/GenBank/DDBJ whole genome shotgun (WGS) entry which is preliminary data.</text>
</comment>
<accession>A0A0M9ASH9</accession>
<dbReference type="RefSeq" id="WP_053770549.1">
    <property type="nucleotide sequence ID" value="NZ_LIST01000001.1"/>
</dbReference>
<proteinExistence type="predicted"/>
<keyword evidence="1" id="KW-0812">Transmembrane</keyword>
<dbReference type="OrthoDB" id="331418at2157"/>
<keyword evidence="1" id="KW-1133">Transmembrane helix</keyword>
<evidence type="ECO:0000313" key="2">
    <source>
        <dbReference type="EMBL" id="KOX97862.1"/>
    </source>
</evidence>
<keyword evidence="3" id="KW-1185">Reference proteome</keyword>